<reference evidence="1 2" key="1">
    <citation type="submission" date="2014-04" db="EMBL/GenBank/DDBJ databases">
        <title>Evolutionary Origins and Diversification of the Mycorrhizal Mutualists.</title>
        <authorList>
            <consortium name="DOE Joint Genome Institute"/>
            <consortium name="Mycorrhizal Genomics Consortium"/>
            <person name="Kohler A."/>
            <person name="Kuo A."/>
            <person name="Nagy L.G."/>
            <person name="Floudas D."/>
            <person name="Copeland A."/>
            <person name="Barry K.W."/>
            <person name="Cichocki N."/>
            <person name="Veneault-Fourrey C."/>
            <person name="LaButti K."/>
            <person name="Lindquist E.A."/>
            <person name="Lipzen A."/>
            <person name="Lundell T."/>
            <person name="Morin E."/>
            <person name="Murat C."/>
            <person name="Riley R."/>
            <person name="Ohm R."/>
            <person name="Sun H."/>
            <person name="Tunlid A."/>
            <person name="Henrissat B."/>
            <person name="Grigoriev I.V."/>
            <person name="Hibbett D.S."/>
            <person name="Martin F."/>
        </authorList>
    </citation>
    <scope>NUCLEOTIDE SEQUENCE [LARGE SCALE GENOMIC DNA]</scope>
    <source>
        <strain evidence="1 2">FD-317 M1</strain>
    </source>
</reference>
<dbReference type="EMBL" id="KN835039">
    <property type="protein sequence ID" value="KIK49750.1"/>
    <property type="molecule type" value="Genomic_DNA"/>
</dbReference>
<evidence type="ECO:0000313" key="1">
    <source>
        <dbReference type="EMBL" id="KIK49750.1"/>
    </source>
</evidence>
<dbReference type="AlphaFoldDB" id="A0A0D0AHZ9"/>
<gene>
    <name evidence="1" type="ORF">GYMLUDRAFT_51543</name>
</gene>
<dbReference type="HOGENOM" id="CLU_2596537_0_0_1"/>
<dbReference type="OrthoDB" id="3064467at2759"/>
<evidence type="ECO:0000313" key="2">
    <source>
        <dbReference type="Proteomes" id="UP000053593"/>
    </source>
</evidence>
<name>A0A0D0AHZ9_9AGAR</name>
<sequence>TDQTQNSNCSQCITGRDELVKEAVHKSCQDNQTYLAILGADGMGRLLWLCIFSKMSKSRKNSKSLIQTTQLSISEGKTGY</sequence>
<dbReference type="Proteomes" id="UP000053593">
    <property type="component" value="Unassembled WGS sequence"/>
</dbReference>
<feature type="non-terminal residue" evidence="1">
    <location>
        <position position="1"/>
    </location>
</feature>
<protein>
    <submittedName>
        <fullName evidence="1">Uncharacterized protein</fullName>
    </submittedName>
</protein>
<accession>A0A0D0AHZ9</accession>
<keyword evidence="2" id="KW-1185">Reference proteome</keyword>
<organism evidence="1 2">
    <name type="scientific">Collybiopsis luxurians FD-317 M1</name>
    <dbReference type="NCBI Taxonomy" id="944289"/>
    <lineage>
        <taxon>Eukaryota</taxon>
        <taxon>Fungi</taxon>
        <taxon>Dikarya</taxon>
        <taxon>Basidiomycota</taxon>
        <taxon>Agaricomycotina</taxon>
        <taxon>Agaricomycetes</taxon>
        <taxon>Agaricomycetidae</taxon>
        <taxon>Agaricales</taxon>
        <taxon>Marasmiineae</taxon>
        <taxon>Omphalotaceae</taxon>
        <taxon>Collybiopsis</taxon>
        <taxon>Collybiopsis luxurians</taxon>
    </lineage>
</organism>
<proteinExistence type="predicted"/>
<feature type="non-terminal residue" evidence="1">
    <location>
        <position position="80"/>
    </location>
</feature>